<keyword evidence="2" id="KW-0009">Actin-binding</keyword>
<dbReference type="OrthoDB" id="753427at2759"/>
<reference evidence="5" key="2">
    <citation type="submission" date="2017-02" db="EMBL/GenBank/DDBJ databases">
        <title>Sunflower complete genome.</title>
        <authorList>
            <person name="Langlade N."/>
            <person name="Munos S."/>
        </authorList>
    </citation>
    <scope>NUCLEOTIDE SEQUENCE [LARGE SCALE GENOMIC DNA]</scope>
    <source>
        <tissue evidence="5">Leaves</tissue>
    </source>
</reference>
<evidence type="ECO:0000256" key="3">
    <source>
        <dbReference type="SAM" id="MobiDB-lite"/>
    </source>
</evidence>
<dbReference type="InterPro" id="IPR028288">
    <property type="entry name" value="SCAR/WAVE_fam"/>
</dbReference>
<dbReference type="GO" id="GO:0003779">
    <property type="term" value="F:actin binding"/>
    <property type="evidence" value="ECO:0007669"/>
    <property type="project" value="UniProtKB-UniRule"/>
</dbReference>
<dbReference type="GO" id="GO:0034237">
    <property type="term" value="F:protein kinase A regulatory subunit binding"/>
    <property type="evidence" value="ECO:0000318"/>
    <property type="project" value="GO_Central"/>
</dbReference>
<sequence length="969" mass="108575">MPLVRVEVRNEYRLGMPELYTQTNLEDPKAVLDGVAAAGLVGILRQLGDLAEFAAEVFHGLQEQVLITSSRSHKLVERVHNIESALPPLEKAILGQRSHLHFAYTAGSKWHTRLRTEQNHFIYSDLPCCIMDSYEDCHDPPRLHNLDKFDSGGPGSCFRRYSDPTYFKRSSAGPYEEHLQSIPREKKKKRYSSRYRDVTHTHGALTMHDERMDYGSSNFKEKASPFQDLSTIDVPQTCEVVPEVDHLTSSDSRNGSPYIECIVRPSHSTQSEDNNVKELSYVSNVNHNSYLDSASHEENFYDSNLAEDSGSMSTYITWDEKLEIIDSTGRPNEPTEIPCANERMDTEVMEDLNSRVVDCIDFDFHDEQPRPTPVIIGGRHDEIESETDSFMDALNTVESESENDLGCHTKRELKQKSNVNDKDVDEMNKESRLDDKSMNIEFHVPESHMEASGSSNIENHEDVMTSDLIRSTQMAVVSSNILTTDEKLESEEVERNVTNTETVAREAISTYESPKPSWSTSGGQTTVSNPVMFWTNGGLLGLEPSKPPDFGLSAAVGPDHVEETKTNEKQHPRQQNTINGIKSEASGTNLAVPKDDSVNSSRMLEFRNRLLVNGFRKQISLVGNERLASSVKSDVPADTSIQKGHQTVTGIPFREQFGNRTSFISPSSPPLEHMKISFHPIDGFETSKLKLAFPDGNNNNSNMFPSFQLVPEPAMSLHEFDSDSDDDDTFCRSSPYASDDCRSNPSGSNSEQWDDNDSPRIKDRELDDAFGRISSAESVSTSLVNGIRFQQSSFTEDGMQSSQRGLLFDIPNFDSMKASQNEVINDLNEPAQPLPPLPPFEWRGITPNPCVAMEKDDGLSEVLTYSLNLTPTEPTLPQRFKPASAKQQQPDWENLHVQNEYNRRKAGEEKDDFLQQIRAKARNLRPISQAQPTTPAGPTSIEVTTILEKATSIRQAVGSDDGEDNWSDT</sequence>
<dbReference type="Gene3D" id="1.20.5.340">
    <property type="match status" value="1"/>
</dbReference>
<dbReference type="EMBL" id="MNCJ02000319">
    <property type="protein sequence ID" value="KAF5810871.1"/>
    <property type="molecule type" value="Genomic_DNA"/>
</dbReference>
<protein>
    <recommendedName>
        <fullName evidence="2">Protein SCAR</fullName>
    </recommendedName>
    <alternativeName>
        <fullName evidence="2">Protein WAVE</fullName>
    </alternativeName>
</protein>
<comment type="subcellular location">
    <subcellularLocation>
        <location evidence="2">Cytoplasm</location>
        <location evidence="2">Cytoskeleton</location>
    </subcellularLocation>
</comment>
<dbReference type="PANTHER" id="PTHR12902:SF33">
    <property type="entry name" value="PROTEIN SCAR3"/>
    <property type="match status" value="1"/>
</dbReference>
<evidence type="ECO:0000256" key="2">
    <source>
        <dbReference type="RuleBase" id="RU367034"/>
    </source>
</evidence>
<dbReference type="EMBL" id="CM007894">
    <property type="protein sequence ID" value="OTG24720.1"/>
    <property type="molecule type" value="Genomic_DNA"/>
</dbReference>
<comment type="similarity">
    <text evidence="1 2">Belongs to the SCAR/WAVE family.</text>
</comment>
<evidence type="ECO:0000313" key="4">
    <source>
        <dbReference type="EMBL" id="KAF5810871.1"/>
    </source>
</evidence>
<organism evidence="5 6">
    <name type="scientific">Helianthus annuus</name>
    <name type="common">Common sunflower</name>
    <dbReference type="NCBI Taxonomy" id="4232"/>
    <lineage>
        <taxon>Eukaryota</taxon>
        <taxon>Viridiplantae</taxon>
        <taxon>Streptophyta</taxon>
        <taxon>Embryophyta</taxon>
        <taxon>Tracheophyta</taxon>
        <taxon>Spermatophyta</taxon>
        <taxon>Magnoliopsida</taxon>
        <taxon>eudicotyledons</taxon>
        <taxon>Gunneridae</taxon>
        <taxon>Pentapetalae</taxon>
        <taxon>asterids</taxon>
        <taxon>campanulids</taxon>
        <taxon>Asterales</taxon>
        <taxon>Asteraceae</taxon>
        <taxon>Asteroideae</taxon>
        <taxon>Heliantheae alliance</taxon>
        <taxon>Heliantheae</taxon>
        <taxon>Helianthus</taxon>
    </lineage>
</organism>
<feature type="compositionally biased region" description="Polar residues" evidence="3">
    <location>
        <begin position="926"/>
        <end position="941"/>
    </location>
</feature>
<evidence type="ECO:0000313" key="5">
    <source>
        <dbReference type="EMBL" id="OTG24720.1"/>
    </source>
</evidence>
<dbReference type="GO" id="GO:2000601">
    <property type="term" value="P:positive regulation of Arp2/3 complex-mediated actin nucleation"/>
    <property type="evidence" value="ECO:0000318"/>
    <property type="project" value="GO_Central"/>
</dbReference>
<evidence type="ECO:0000313" key="6">
    <source>
        <dbReference type="Proteomes" id="UP000215914"/>
    </source>
</evidence>
<keyword evidence="6" id="KW-1185">Reference proteome</keyword>
<dbReference type="Gramene" id="mRNA:HanXRQr2_Chr04g0174791">
    <property type="protein sequence ID" value="mRNA:HanXRQr2_Chr04g0174791"/>
    <property type="gene ID" value="HanXRQr2_Chr04g0174791"/>
</dbReference>
<dbReference type="GO" id="GO:0071933">
    <property type="term" value="F:Arp2/3 complex binding"/>
    <property type="evidence" value="ECO:0000318"/>
    <property type="project" value="GO_Central"/>
</dbReference>
<dbReference type="GO" id="GO:0030036">
    <property type="term" value="P:actin cytoskeleton organization"/>
    <property type="evidence" value="ECO:0000318"/>
    <property type="project" value="GO_Central"/>
</dbReference>
<accession>A0A251UMV2</accession>
<dbReference type="AlphaFoldDB" id="A0A251UMV2"/>
<feature type="region of interest" description="Disordered" evidence="3">
    <location>
        <begin position="922"/>
        <end position="941"/>
    </location>
</feature>
<dbReference type="Proteomes" id="UP000215914">
    <property type="component" value="Chromosome 5"/>
</dbReference>
<proteinExistence type="inferred from homology"/>
<feature type="region of interest" description="Disordered" evidence="3">
    <location>
        <begin position="717"/>
        <end position="762"/>
    </location>
</feature>
<name>A0A251UMV2_HELAN</name>
<reference evidence="4 6" key="1">
    <citation type="journal article" date="2017" name="Nature">
        <title>The sunflower genome provides insights into oil metabolism, flowering and Asterid evolution.</title>
        <authorList>
            <person name="Badouin H."/>
            <person name="Gouzy J."/>
            <person name="Grassa C.J."/>
            <person name="Murat F."/>
            <person name="Staton S.E."/>
            <person name="Cottret L."/>
            <person name="Lelandais-Briere C."/>
            <person name="Owens G.L."/>
            <person name="Carrere S."/>
            <person name="Mayjonade B."/>
            <person name="Legrand L."/>
            <person name="Gill N."/>
            <person name="Kane N.C."/>
            <person name="Bowers J.E."/>
            <person name="Hubner S."/>
            <person name="Bellec A."/>
            <person name="Berard A."/>
            <person name="Berges H."/>
            <person name="Blanchet N."/>
            <person name="Boniface M.C."/>
            <person name="Brunel D."/>
            <person name="Catrice O."/>
            <person name="Chaidir N."/>
            <person name="Claudel C."/>
            <person name="Donnadieu C."/>
            <person name="Faraut T."/>
            <person name="Fievet G."/>
            <person name="Helmstetter N."/>
            <person name="King M."/>
            <person name="Knapp S.J."/>
            <person name="Lai Z."/>
            <person name="Le Paslier M.C."/>
            <person name="Lippi Y."/>
            <person name="Lorenzon L."/>
            <person name="Mandel J.R."/>
            <person name="Marage G."/>
            <person name="Marchand G."/>
            <person name="Marquand E."/>
            <person name="Bret-Mestries E."/>
            <person name="Morien E."/>
            <person name="Nambeesan S."/>
            <person name="Nguyen T."/>
            <person name="Pegot-Espagnet P."/>
            <person name="Pouilly N."/>
            <person name="Raftis F."/>
            <person name="Sallet E."/>
            <person name="Schiex T."/>
            <person name="Thomas J."/>
            <person name="Vandecasteele C."/>
            <person name="Vares D."/>
            <person name="Vear F."/>
            <person name="Vautrin S."/>
            <person name="Crespi M."/>
            <person name="Mangin B."/>
            <person name="Burke J.M."/>
            <person name="Salse J."/>
            <person name="Munos S."/>
            <person name="Vincourt P."/>
            <person name="Rieseberg L.H."/>
            <person name="Langlade N.B."/>
        </authorList>
    </citation>
    <scope>NUCLEOTIDE SEQUENCE [LARGE SCALE GENOMIC DNA]</scope>
    <source>
        <strain evidence="6">cv. SF193</strain>
        <tissue evidence="4">Leaves</tissue>
    </source>
</reference>
<keyword evidence="2" id="KW-0206">Cytoskeleton</keyword>
<dbReference type="OMA" id="HEGRGVN"/>
<dbReference type="STRING" id="4232.A0A251UMV2"/>
<dbReference type="PANTHER" id="PTHR12902">
    <property type="entry name" value="WASP-1"/>
    <property type="match status" value="1"/>
</dbReference>
<evidence type="ECO:0000256" key="1">
    <source>
        <dbReference type="ARBA" id="ARBA00006993"/>
    </source>
</evidence>
<dbReference type="FunCoup" id="A0A251UMV2">
    <property type="interactions" value="1696"/>
</dbReference>
<comment type="function">
    <text evidence="2">Involved in regulation of actin and microtubule organization. Part of a WAVE complex that activates the Arp2/3 complex.</text>
</comment>
<dbReference type="Gene3D" id="6.10.280.150">
    <property type="match status" value="1"/>
</dbReference>
<keyword evidence="2" id="KW-0963">Cytoplasm</keyword>
<gene>
    <name evidence="5" type="ORF">HannXRQ_Chr05g0139831</name>
    <name evidence="4" type="ORF">HanXRQr2_Chr04g0174791</name>
</gene>
<reference evidence="4" key="3">
    <citation type="submission" date="2020-06" db="EMBL/GenBank/DDBJ databases">
        <title>Helianthus annuus Genome sequencing and assembly Release 2.</title>
        <authorList>
            <person name="Gouzy J."/>
            <person name="Langlade N."/>
            <person name="Munos S."/>
        </authorList>
    </citation>
    <scope>NUCLEOTIDE SEQUENCE</scope>
    <source>
        <tissue evidence="4">Leaves</tissue>
    </source>
</reference>
<dbReference type="GO" id="GO:0005856">
    <property type="term" value="C:cytoskeleton"/>
    <property type="evidence" value="ECO:0007669"/>
    <property type="project" value="UniProtKB-SubCell"/>
</dbReference>
<dbReference type="InParanoid" id="A0A251UMV2"/>